<proteinExistence type="predicted"/>
<dbReference type="Gene3D" id="2.160.10.10">
    <property type="entry name" value="Hexapeptide repeat proteins"/>
    <property type="match status" value="1"/>
</dbReference>
<keyword evidence="2" id="KW-1185">Reference proteome</keyword>
<sequence length="205" mass="21216">MTMDITTLNKVREAAGLLSIEDVIALSSRNTIFDPFSVLIAHGIEIGVGNVIYPVVSLLREGAARLEIGDGNVFHPGTVIAATSGDILVADKNQFGEGGFTAKANRSGARITIGSHGRYLGGAAVYGTSKLEDGSQILGAILVDSSHLEGGAAFNTADPDLRGGVLKGQGTARDLIVPQGYVISAQGSFDAAAMKSQTFYHPTAK</sequence>
<comment type="caution">
    <text evidence="1">The sequence shown here is derived from an EMBL/GenBank/DDBJ whole genome shotgun (WGS) entry which is preliminary data.</text>
</comment>
<organism evidence="1 2">
    <name type="scientific">Roseinatronobacter alkalisoli</name>
    <dbReference type="NCBI Taxonomy" id="3028235"/>
    <lineage>
        <taxon>Bacteria</taxon>
        <taxon>Pseudomonadati</taxon>
        <taxon>Pseudomonadota</taxon>
        <taxon>Alphaproteobacteria</taxon>
        <taxon>Rhodobacterales</taxon>
        <taxon>Paracoccaceae</taxon>
        <taxon>Roseinatronobacter</taxon>
    </lineage>
</organism>
<dbReference type="EMBL" id="JAQZSM010000011">
    <property type="protein sequence ID" value="MDD7971966.1"/>
    <property type="molecule type" value="Genomic_DNA"/>
</dbReference>
<dbReference type="SUPFAM" id="SSF51161">
    <property type="entry name" value="Trimeric LpxA-like enzymes"/>
    <property type="match status" value="1"/>
</dbReference>
<reference evidence="1" key="1">
    <citation type="submission" date="2023-02" db="EMBL/GenBank/DDBJ databases">
        <title>Description of Roseinatronobacter alkalisoli sp. nov., an alkaliphilic bacerium isolated from soda soil.</title>
        <authorList>
            <person name="Wei W."/>
        </authorList>
    </citation>
    <scope>NUCLEOTIDE SEQUENCE</scope>
    <source>
        <strain evidence="1">HJB301</strain>
    </source>
</reference>
<evidence type="ECO:0000313" key="2">
    <source>
        <dbReference type="Proteomes" id="UP001431784"/>
    </source>
</evidence>
<protein>
    <recommendedName>
        <fullName evidence="3">AraC family transcriptional regulator</fullName>
    </recommendedName>
</protein>
<dbReference type="Proteomes" id="UP001431784">
    <property type="component" value="Unassembled WGS sequence"/>
</dbReference>
<gene>
    <name evidence="1" type="ORF">PUT78_12740</name>
</gene>
<dbReference type="InterPro" id="IPR011004">
    <property type="entry name" value="Trimer_LpxA-like_sf"/>
</dbReference>
<dbReference type="RefSeq" id="WP_274352646.1">
    <property type="nucleotide sequence ID" value="NZ_JAQZSM010000011.1"/>
</dbReference>
<evidence type="ECO:0000313" key="1">
    <source>
        <dbReference type="EMBL" id="MDD7971966.1"/>
    </source>
</evidence>
<evidence type="ECO:0008006" key="3">
    <source>
        <dbReference type="Google" id="ProtNLM"/>
    </source>
</evidence>
<accession>A0ABT5TA29</accession>
<name>A0ABT5TA29_9RHOB</name>